<reference evidence="2 3" key="1">
    <citation type="journal article" date="2019" name="PLoS Negl. Trop. Dis.">
        <title>Whole genome sequencing of Entamoeba nuttalli reveals mammalian host-related molecular signatures and a novel octapeptide-repeat surface protein.</title>
        <authorList>
            <person name="Tanaka M."/>
            <person name="Makiuchi T."/>
            <person name="Komiyama T."/>
            <person name="Shiina T."/>
            <person name="Osaki K."/>
            <person name="Tachibana H."/>
        </authorList>
    </citation>
    <scope>NUCLEOTIDE SEQUENCE [LARGE SCALE GENOMIC DNA]</scope>
    <source>
        <strain evidence="2 3">P19-061405</strain>
    </source>
</reference>
<evidence type="ECO:0000256" key="1">
    <source>
        <dbReference type="SAM" id="MobiDB-lite"/>
    </source>
</evidence>
<dbReference type="Proteomes" id="UP001628156">
    <property type="component" value="Unassembled WGS sequence"/>
</dbReference>
<organism evidence="2 3">
    <name type="scientific">Entamoeba nuttalli</name>
    <dbReference type="NCBI Taxonomy" id="412467"/>
    <lineage>
        <taxon>Eukaryota</taxon>
        <taxon>Amoebozoa</taxon>
        <taxon>Evosea</taxon>
        <taxon>Archamoebae</taxon>
        <taxon>Mastigamoebida</taxon>
        <taxon>Entamoebidae</taxon>
        <taxon>Entamoeba</taxon>
    </lineage>
</organism>
<feature type="region of interest" description="Disordered" evidence="1">
    <location>
        <begin position="96"/>
        <end position="127"/>
    </location>
</feature>
<gene>
    <name evidence="2" type="ORF">ENUP19_0114G0015</name>
</gene>
<dbReference type="EMBL" id="BAAFRS010000114">
    <property type="protein sequence ID" value="GAB1222536.1"/>
    <property type="molecule type" value="Genomic_DNA"/>
</dbReference>
<evidence type="ECO:0000313" key="2">
    <source>
        <dbReference type="EMBL" id="GAB1222536.1"/>
    </source>
</evidence>
<feature type="compositionally biased region" description="Basic and acidic residues" evidence="1">
    <location>
        <begin position="96"/>
        <end position="119"/>
    </location>
</feature>
<keyword evidence="3" id="KW-1185">Reference proteome</keyword>
<sequence length="127" mass="15039">MYGAVHNERRDRFDSDEETEIDRRDIIIGDFIELLRGISNISEKCSLLAGGTNLSFGKMPLKCFSLVITKHVEVIDELYESIKTFKRNNRLLLSGLKEEQEREKREERLEKKREEETKPERRKTRPL</sequence>
<evidence type="ECO:0000313" key="3">
    <source>
        <dbReference type="Proteomes" id="UP001628156"/>
    </source>
</evidence>
<proteinExistence type="predicted"/>
<accession>A0ABQ0DI66</accession>
<comment type="caution">
    <text evidence="2">The sequence shown here is derived from an EMBL/GenBank/DDBJ whole genome shotgun (WGS) entry which is preliminary data.</text>
</comment>
<protein>
    <submittedName>
        <fullName evidence="2">Uncharacterized protein</fullName>
    </submittedName>
</protein>
<name>A0ABQ0DI66_9EUKA</name>